<evidence type="ECO:0000313" key="4">
    <source>
        <dbReference type="Proteomes" id="UP000769766"/>
    </source>
</evidence>
<dbReference type="PANTHER" id="PTHR33841:SF4">
    <property type="entry name" value="RESTRICTION MODIFICATION SYSTEM DNA SPECIFICITY DOMAIN"/>
    <property type="match status" value="1"/>
</dbReference>
<dbReference type="GO" id="GO:0008168">
    <property type="term" value="F:methyltransferase activity"/>
    <property type="evidence" value="ECO:0007669"/>
    <property type="project" value="UniProtKB-KW"/>
</dbReference>
<evidence type="ECO:0000256" key="2">
    <source>
        <dbReference type="ARBA" id="ARBA00022679"/>
    </source>
</evidence>
<dbReference type="InterPro" id="IPR050953">
    <property type="entry name" value="N4_N6_ade-DNA_methylase"/>
</dbReference>
<reference evidence="3" key="1">
    <citation type="submission" date="2020-07" db="EMBL/GenBank/DDBJ databases">
        <title>Huge and variable diversity of episymbiotic CPR bacteria and DPANN archaea in groundwater ecosystems.</title>
        <authorList>
            <person name="He C.Y."/>
            <person name="Keren R."/>
            <person name="Whittaker M."/>
            <person name="Farag I.F."/>
            <person name="Doudna J."/>
            <person name="Cate J.H.D."/>
            <person name="Banfield J.F."/>
        </authorList>
    </citation>
    <scope>NUCLEOTIDE SEQUENCE</scope>
    <source>
        <strain evidence="3">NC_groundwater_672_Ag_B-0.1um_62_36</strain>
    </source>
</reference>
<evidence type="ECO:0000256" key="1">
    <source>
        <dbReference type="ARBA" id="ARBA00022603"/>
    </source>
</evidence>
<sequence length="341" mass="38355">MIPEDVTLEEVAREKIATYRQFVAQPVDEADPTSPWITGRPRALRAVKKVLGASNYQAREGVNTGGANGVYWLEIIGRRPDRLAVVSNLTEGAKRKTENVQAAIEPDLLYPLLRGRDVGRWQATPSAYILVTHKPGMKLKAIPEDEMAVRLPKTYTYLKRFEDVLWQRKSQSVRRLMEGGAFYSMFAVGSYTFAPYKVVWREVSHCLDAAVAEQQDQPSIEMKCVVPDHTLILIACQEKDEAHFVCAALNSSPSRFVVQNYIVLHPDPHILQRVSVPRYDPTNPIHRQLSALSQQAHQATAAGDTARVQVIEAESDQLAAQLWGLMKEELREIQESLAELK</sequence>
<evidence type="ECO:0000313" key="3">
    <source>
        <dbReference type="EMBL" id="MBI2876275.1"/>
    </source>
</evidence>
<accession>A0A932CMU4</accession>
<keyword evidence="1" id="KW-0489">Methyltransferase</keyword>
<dbReference type="PANTHER" id="PTHR33841">
    <property type="entry name" value="DNA METHYLTRANSFERASE YEEA-RELATED"/>
    <property type="match status" value="1"/>
</dbReference>
<protein>
    <submittedName>
        <fullName evidence="3">Uncharacterized protein</fullName>
    </submittedName>
</protein>
<dbReference type="EMBL" id="JACPRF010000163">
    <property type="protein sequence ID" value="MBI2876275.1"/>
    <property type="molecule type" value="Genomic_DNA"/>
</dbReference>
<dbReference type="Proteomes" id="UP000769766">
    <property type="component" value="Unassembled WGS sequence"/>
</dbReference>
<name>A0A932CMU4_UNCTE</name>
<keyword evidence="2" id="KW-0808">Transferase</keyword>
<proteinExistence type="predicted"/>
<comment type="caution">
    <text evidence="3">The sequence shown here is derived from an EMBL/GenBank/DDBJ whole genome shotgun (WGS) entry which is preliminary data.</text>
</comment>
<organism evidence="3 4">
    <name type="scientific">Tectimicrobiota bacterium</name>
    <dbReference type="NCBI Taxonomy" id="2528274"/>
    <lineage>
        <taxon>Bacteria</taxon>
        <taxon>Pseudomonadati</taxon>
        <taxon>Nitrospinota/Tectimicrobiota group</taxon>
        <taxon>Candidatus Tectimicrobiota</taxon>
    </lineage>
</organism>
<gene>
    <name evidence="3" type="ORF">HYY20_05280</name>
</gene>
<dbReference type="GO" id="GO:0032259">
    <property type="term" value="P:methylation"/>
    <property type="evidence" value="ECO:0007669"/>
    <property type="project" value="UniProtKB-KW"/>
</dbReference>
<dbReference type="AlphaFoldDB" id="A0A932CMU4"/>